<feature type="region of interest" description="Disordered" evidence="4">
    <location>
        <begin position="717"/>
        <end position="752"/>
    </location>
</feature>
<feature type="compositionally biased region" description="Polar residues" evidence="4">
    <location>
        <begin position="895"/>
        <end position="912"/>
    </location>
</feature>
<reference evidence="8" key="1">
    <citation type="submission" date="2021-02" db="EMBL/GenBank/DDBJ databases">
        <authorList>
            <person name="Nowell W R."/>
        </authorList>
    </citation>
    <scope>NUCLEOTIDE SEQUENCE</scope>
</reference>
<dbReference type="EMBL" id="CAJOAY010000477">
    <property type="protein sequence ID" value="CAF3674174.1"/>
    <property type="molecule type" value="Genomic_DNA"/>
</dbReference>
<comment type="subcellular location">
    <subcellularLocation>
        <location evidence="1">Cytoplasm</location>
    </subcellularLocation>
</comment>
<feature type="compositionally biased region" description="Low complexity" evidence="4">
    <location>
        <begin position="880"/>
        <end position="894"/>
    </location>
</feature>
<dbReference type="PANTHER" id="PTHR16308">
    <property type="entry name" value="UBIQUITIN ASSOCIATED PROTEIN 2-LIKE/LINGERER"/>
    <property type="match status" value="1"/>
</dbReference>
<feature type="compositionally biased region" description="Low complexity" evidence="4">
    <location>
        <begin position="596"/>
        <end position="620"/>
    </location>
</feature>
<feature type="compositionally biased region" description="Polar residues" evidence="4">
    <location>
        <begin position="191"/>
        <end position="233"/>
    </location>
</feature>
<evidence type="ECO:0000256" key="2">
    <source>
        <dbReference type="ARBA" id="ARBA00022490"/>
    </source>
</evidence>
<dbReference type="InterPro" id="IPR009060">
    <property type="entry name" value="UBA-like_sf"/>
</dbReference>
<feature type="compositionally biased region" description="Low complexity" evidence="4">
    <location>
        <begin position="491"/>
        <end position="508"/>
    </location>
</feature>
<dbReference type="Proteomes" id="UP000663845">
    <property type="component" value="Unassembled WGS sequence"/>
</dbReference>
<feature type="compositionally biased region" description="Low complexity" evidence="4">
    <location>
        <begin position="433"/>
        <end position="446"/>
    </location>
</feature>
<feature type="compositionally biased region" description="Polar residues" evidence="4">
    <location>
        <begin position="447"/>
        <end position="475"/>
    </location>
</feature>
<dbReference type="GO" id="GO:0005634">
    <property type="term" value="C:nucleus"/>
    <property type="evidence" value="ECO:0007669"/>
    <property type="project" value="TreeGrafter"/>
</dbReference>
<evidence type="ECO:0000313" key="8">
    <source>
        <dbReference type="EMBL" id="CAF3827137.1"/>
    </source>
</evidence>
<feature type="region of interest" description="Disordered" evidence="4">
    <location>
        <begin position="596"/>
        <end position="671"/>
    </location>
</feature>
<feature type="compositionally biased region" description="Low complexity" evidence="4">
    <location>
        <begin position="734"/>
        <end position="749"/>
    </location>
</feature>
<comment type="caution">
    <text evidence="8">The sequence shown here is derived from an EMBL/GenBank/DDBJ whole genome shotgun (WGS) entry which is preliminary data.</text>
</comment>
<feature type="compositionally biased region" description="Pro residues" evidence="4">
    <location>
        <begin position="801"/>
        <end position="811"/>
    </location>
</feature>
<dbReference type="AlphaFoldDB" id="A0A819CZJ0"/>
<evidence type="ECO:0000313" key="7">
    <source>
        <dbReference type="EMBL" id="CAF3674174.1"/>
    </source>
</evidence>
<dbReference type="Proteomes" id="UP000663881">
    <property type="component" value="Unassembled WGS sequence"/>
</dbReference>
<evidence type="ECO:0000313" key="9">
    <source>
        <dbReference type="Proteomes" id="UP000663844"/>
    </source>
</evidence>
<dbReference type="EMBL" id="CAJNON010000045">
    <property type="protein sequence ID" value="CAF0860812.1"/>
    <property type="molecule type" value="Genomic_DNA"/>
</dbReference>
<dbReference type="EMBL" id="CAJNOG010000035">
    <property type="protein sequence ID" value="CAF0812321.1"/>
    <property type="molecule type" value="Genomic_DNA"/>
</dbReference>
<organism evidence="8 9">
    <name type="scientific">Adineta steineri</name>
    <dbReference type="NCBI Taxonomy" id="433720"/>
    <lineage>
        <taxon>Eukaryota</taxon>
        <taxon>Metazoa</taxon>
        <taxon>Spiralia</taxon>
        <taxon>Gnathifera</taxon>
        <taxon>Rotifera</taxon>
        <taxon>Eurotatoria</taxon>
        <taxon>Bdelloidea</taxon>
        <taxon>Adinetida</taxon>
        <taxon>Adinetidae</taxon>
        <taxon>Adineta</taxon>
    </lineage>
</organism>
<evidence type="ECO:0000256" key="3">
    <source>
        <dbReference type="ARBA" id="ARBA00022553"/>
    </source>
</evidence>
<feature type="compositionally biased region" description="Low complexity" evidence="4">
    <location>
        <begin position="407"/>
        <end position="420"/>
    </location>
</feature>
<dbReference type="SUPFAM" id="SSF46934">
    <property type="entry name" value="UBA-like"/>
    <property type="match status" value="1"/>
</dbReference>
<feature type="region of interest" description="Disordered" evidence="4">
    <location>
        <begin position="265"/>
        <end position="298"/>
    </location>
</feature>
<feature type="region of interest" description="Disordered" evidence="4">
    <location>
        <begin position="90"/>
        <end position="240"/>
    </location>
</feature>
<evidence type="ECO:0000256" key="4">
    <source>
        <dbReference type="SAM" id="MobiDB-lite"/>
    </source>
</evidence>
<feature type="region of interest" description="Disordered" evidence="4">
    <location>
        <begin position="403"/>
        <end position="475"/>
    </location>
</feature>
<evidence type="ECO:0000313" key="6">
    <source>
        <dbReference type="EMBL" id="CAF0860812.1"/>
    </source>
</evidence>
<dbReference type="GO" id="GO:0005737">
    <property type="term" value="C:cytoplasm"/>
    <property type="evidence" value="ECO:0007669"/>
    <property type="project" value="UniProtKB-SubCell"/>
</dbReference>
<feature type="region of interest" description="Disordered" evidence="4">
    <location>
        <begin position="348"/>
        <end position="375"/>
    </location>
</feature>
<feature type="compositionally biased region" description="Polar residues" evidence="4">
    <location>
        <begin position="421"/>
        <end position="432"/>
    </location>
</feature>
<evidence type="ECO:0000256" key="1">
    <source>
        <dbReference type="ARBA" id="ARBA00004496"/>
    </source>
</evidence>
<keyword evidence="2" id="KW-0963">Cytoplasm</keyword>
<dbReference type="Proteomes" id="UP000663844">
    <property type="component" value="Unassembled WGS sequence"/>
</dbReference>
<sequence length="912" mass="100802">MSVAAATGAVSTQHHQATAEQIRLAQLIDDKKHDQPEVQEIIRKVLDVVANSNQEDALVALFDCDYDYEKAVALLIEKGHDVASEWRTATNHKMTKKQQQQQKTALNKNGHGGDEPDENGQQRDGSSYRGKSRGGRSRFQQQQNGSDPQNNNNQQQNDNNISQQRQRGGSGYRGRYRGSNRGGYRGNDRNYPQQQHEQQSQDTNIDSSLPSDMSQGFTDVSQTNRRGGSNGKQRQWDVGNWNGETVVYSRTSKDDEQFSNVDENNVSNTLHAPSGVPNGQTSSLGISTGNNNSEQNSHQKLKTEFDPIEAARQIKNVIGIGQSQQQQQQPNAPPKPLMDLKPLMNDQQQNIGSSKSFGQNINTKVTPPPTQRIPHQPVIFSDRFDGGMNKIDVQFGSLSETFEDTSSHNTSIPISSSSSSAFYQRSQPVTSVSKQNNTSSSIQNSQRPSTTSTTVQHQPTEQPSFISPTSHSNLTRPFEQQPVINQQRILPSQIQQSQQQQQQQQQQPSMTMKPVVPPQYALHHQQHQMNAPNLLLQSLLYHHQQPQEAVPLDNSYDPTAFQLPSIDFNTPYYMAAPMSQQPPQQQTQARYLVSQALPPQQQQQQQQQQPQTSSNRQQSSGNVQTPPLPNSSSSSSVPPSSTSTTLPTAPKKGPAVPPGIFLSTAPPTQPAYSTAYSTTYGIPPPAGGQQTGAATYSTPYDAEHLFTNAFMQLTNAHQAQSPSGAYGSVTPPVQQQNQQQQQAHNNNDNKTMNYRAPITENLLLLQQYQQYAIQQSNSQQQGQQAPAHSPAPLSYFLGHPPSGPSYSPGPPIMYAQPTTAMAQQQGPKQQGQQYNQNNSVSGIGVNDDYYSRGSSSASSKDTQYMYTMPAQPQQMPPPSSGQQHQGVNKQQQQQRATSNVYNNQQNQQRPFQ</sequence>
<name>A0A819CZJ0_9BILA</name>
<evidence type="ECO:0008006" key="10">
    <source>
        <dbReference type="Google" id="ProtNLM"/>
    </source>
</evidence>
<accession>A0A819CZJ0</accession>
<protein>
    <recommendedName>
        <fullName evidence="10">UBA domain-containing protein</fullName>
    </recommendedName>
</protein>
<feature type="region of interest" description="Disordered" evidence="4">
    <location>
        <begin position="774"/>
        <end position="912"/>
    </location>
</feature>
<feature type="compositionally biased region" description="Polar residues" evidence="4">
    <location>
        <begin position="348"/>
        <end position="365"/>
    </location>
</feature>
<keyword evidence="3" id="KW-0597">Phosphoprotein</keyword>
<proteinExistence type="predicted"/>
<dbReference type="EMBL" id="CAJOAZ010001542">
    <property type="protein sequence ID" value="CAF3827137.1"/>
    <property type="molecule type" value="Genomic_DNA"/>
</dbReference>
<feature type="compositionally biased region" description="Low complexity" evidence="4">
    <location>
        <begin position="823"/>
        <end position="838"/>
    </location>
</feature>
<dbReference type="InterPro" id="IPR051833">
    <property type="entry name" value="TC-DDR_regulator"/>
</dbReference>
<feature type="compositionally biased region" description="Low complexity" evidence="4">
    <location>
        <begin position="137"/>
        <end position="167"/>
    </location>
</feature>
<feature type="compositionally biased region" description="Low complexity" evidence="4">
    <location>
        <begin position="774"/>
        <end position="785"/>
    </location>
</feature>
<dbReference type="Gene3D" id="1.10.8.10">
    <property type="entry name" value="DNA helicase RuvA subunit, C-terminal domain"/>
    <property type="match status" value="1"/>
</dbReference>
<dbReference type="OrthoDB" id="5918007at2759"/>
<dbReference type="Proteomes" id="UP000663891">
    <property type="component" value="Unassembled WGS sequence"/>
</dbReference>
<feature type="compositionally biased region" description="Low complexity" evidence="4">
    <location>
        <begin position="630"/>
        <end position="648"/>
    </location>
</feature>
<feature type="region of interest" description="Disordered" evidence="4">
    <location>
        <begin position="491"/>
        <end position="513"/>
    </location>
</feature>
<dbReference type="PANTHER" id="PTHR16308:SF13">
    <property type="entry name" value="PROTEIN LINGERER"/>
    <property type="match status" value="1"/>
</dbReference>
<evidence type="ECO:0000313" key="5">
    <source>
        <dbReference type="EMBL" id="CAF0812321.1"/>
    </source>
</evidence>
<gene>
    <name evidence="5" type="ORF">JYZ213_LOCUS5846</name>
    <name evidence="7" type="ORF">OKA104_LOCUS10655</name>
    <name evidence="8" type="ORF">OXD698_LOCUS19820</name>
    <name evidence="6" type="ORF">VCS650_LOCUS7183</name>
</gene>